<feature type="binding site" evidence="12">
    <location>
        <position position="13"/>
    </location>
    <ligand>
        <name>UTP</name>
        <dbReference type="ChEBI" id="CHEBI:46398"/>
    </ligand>
</feature>
<keyword evidence="7 12" id="KW-0460">Magnesium</keyword>
<feature type="binding site" evidence="12">
    <location>
        <begin position="381"/>
        <end position="384"/>
    </location>
    <ligand>
        <name>L-glutamine</name>
        <dbReference type="ChEBI" id="CHEBI:58359"/>
    </ligand>
</feature>
<feature type="binding site" evidence="12">
    <location>
        <position position="54"/>
    </location>
    <ligand>
        <name>L-glutamine</name>
        <dbReference type="ChEBI" id="CHEBI:58359"/>
    </ligand>
</feature>
<dbReference type="FunFam" id="3.40.50.300:FF:000009">
    <property type="entry name" value="CTP synthase"/>
    <property type="match status" value="1"/>
</dbReference>
<feature type="binding site" evidence="12">
    <location>
        <position position="353"/>
    </location>
    <ligand>
        <name>L-glutamine</name>
        <dbReference type="ChEBI" id="CHEBI:58359"/>
    </ligand>
</feature>
<feature type="binding site" evidence="12">
    <location>
        <position position="71"/>
    </location>
    <ligand>
        <name>ATP</name>
        <dbReference type="ChEBI" id="CHEBI:30616"/>
    </ligand>
</feature>
<sequence length="542" mass="59953">MARYVFITGGVVSSLGKGIAAAALAALLQARGYRVRIRKLDPYLNVDPGTMSPYQHGEVFVTDDGAETDLDLGHYERFTGRPANKQDNITTGRIYRNIIEKERRGDYLGATVQVIPHVTDEIKNFVLEGNEDYDFVLCEIGGTVGDIEAMPFLEAIRQLGNELPRGAAVYIHLTLMPYIPAAGELKTKPTQHSVKELRSIGIAPDILLVRADREIPESERRKLSLFCNVRESAVIQALDVSTIYDVPIAYHKEGLDSEVLSAFGIDPAPKPRMDRWEEVSHRLHNPEGEVTIAIVGKYTGLKDAYKSLIEALYHGGLANKVKVNLDWIEAEVFESEDPAPHLEKVHGILVPGGFGERGAEGKILAAKFARERKVPYFGICFGMQMACIEAARNLVGIENASSTEFGPTKEPVVGLMTEWLKGNMLEKRAAAGDLGGTMRLGAYEAALAPGSKIAEIYGSTDISERHRHRYEVNIDYKNRLEEAGLNFAGMSPDGVLPETVEYPDHPWFIGVQYHPELKSRPFEPHPLFASFIEAAIEQSRLV</sequence>
<dbReference type="InterPro" id="IPR017926">
    <property type="entry name" value="GATASE"/>
</dbReference>
<keyword evidence="16" id="KW-1185">Reference proteome</keyword>
<organism evidence="15 16">
    <name type="scientific">Ochrobactrum soli</name>
    <dbReference type="NCBI Taxonomy" id="2448455"/>
    <lineage>
        <taxon>Bacteria</taxon>
        <taxon>Pseudomonadati</taxon>
        <taxon>Pseudomonadota</taxon>
        <taxon>Alphaproteobacteria</taxon>
        <taxon>Hyphomicrobiales</taxon>
        <taxon>Brucellaceae</taxon>
        <taxon>Brucella/Ochrobactrum group</taxon>
        <taxon>Ochrobactrum</taxon>
    </lineage>
</organism>
<feature type="binding site" evidence="12">
    <location>
        <position position="71"/>
    </location>
    <ligand>
        <name>Mg(2+)</name>
        <dbReference type="ChEBI" id="CHEBI:18420"/>
    </ligand>
</feature>
<dbReference type="GO" id="GO:0019856">
    <property type="term" value="P:pyrimidine nucleobase biosynthetic process"/>
    <property type="evidence" value="ECO:0007669"/>
    <property type="project" value="TreeGrafter"/>
</dbReference>
<evidence type="ECO:0000256" key="2">
    <source>
        <dbReference type="ARBA" id="ARBA00007533"/>
    </source>
</evidence>
<dbReference type="FunFam" id="3.40.50.880:FF:000002">
    <property type="entry name" value="CTP synthase"/>
    <property type="match status" value="1"/>
</dbReference>
<evidence type="ECO:0000259" key="14">
    <source>
        <dbReference type="Pfam" id="PF06418"/>
    </source>
</evidence>
<feature type="binding site" evidence="12">
    <location>
        <begin position="14"/>
        <end position="19"/>
    </location>
    <ligand>
        <name>ATP</name>
        <dbReference type="ChEBI" id="CHEBI:30616"/>
    </ligand>
</feature>
<comment type="catalytic activity">
    <reaction evidence="12">
        <text>UTP + NH4(+) + ATP = CTP + ADP + phosphate + 2 H(+)</text>
        <dbReference type="Rhea" id="RHEA:16597"/>
        <dbReference type="ChEBI" id="CHEBI:15378"/>
        <dbReference type="ChEBI" id="CHEBI:28938"/>
        <dbReference type="ChEBI" id="CHEBI:30616"/>
        <dbReference type="ChEBI" id="CHEBI:37563"/>
        <dbReference type="ChEBI" id="CHEBI:43474"/>
        <dbReference type="ChEBI" id="CHEBI:46398"/>
        <dbReference type="ChEBI" id="CHEBI:456216"/>
    </reaction>
</comment>
<feature type="binding site" evidence="12">
    <location>
        <begin position="146"/>
        <end position="148"/>
    </location>
    <ligand>
        <name>CTP</name>
        <dbReference type="ChEBI" id="CHEBI:37563"/>
        <note>allosteric inhibitor</note>
    </ligand>
</feature>
<dbReference type="EMBL" id="JABFCY010000009">
    <property type="protein sequence ID" value="NNU61523.1"/>
    <property type="molecule type" value="Genomic_DNA"/>
</dbReference>
<dbReference type="NCBIfam" id="NF003792">
    <property type="entry name" value="PRK05380.1"/>
    <property type="match status" value="1"/>
</dbReference>
<dbReference type="HAMAP" id="MF_01227">
    <property type="entry name" value="PyrG"/>
    <property type="match status" value="1"/>
</dbReference>
<comment type="caution">
    <text evidence="12">Lacks conserved residue(s) required for the propagation of feature annotation.</text>
</comment>
<dbReference type="Pfam" id="PF00117">
    <property type="entry name" value="GATase"/>
    <property type="match status" value="1"/>
</dbReference>
<evidence type="ECO:0000256" key="3">
    <source>
        <dbReference type="ARBA" id="ARBA00022598"/>
    </source>
</evidence>
<dbReference type="Proteomes" id="UP000574931">
    <property type="component" value="Unassembled WGS sequence"/>
</dbReference>
<dbReference type="PROSITE" id="PS51273">
    <property type="entry name" value="GATASE_TYPE_1"/>
    <property type="match status" value="1"/>
</dbReference>
<dbReference type="CDD" id="cd03113">
    <property type="entry name" value="CTPS_N"/>
    <property type="match status" value="1"/>
</dbReference>
<dbReference type="GO" id="GO:0003883">
    <property type="term" value="F:CTP synthase activity"/>
    <property type="evidence" value="ECO:0007669"/>
    <property type="project" value="UniProtKB-UniRule"/>
</dbReference>
<feature type="active site" description="Nucleophile; for glutamine hydrolysis" evidence="12">
    <location>
        <position position="380"/>
    </location>
</feature>
<dbReference type="InterPro" id="IPR004468">
    <property type="entry name" value="CTP_synthase"/>
</dbReference>
<comment type="catalytic activity">
    <reaction evidence="10 12">
        <text>UTP + L-glutamine + ATP + H2O = CTP + L-glutamate + ADP + phosphate + 2 H(+)</text>
        <dbReference type="Rhea" id="RHEA:26426"/>
        <dbReference type="ChEBI" id="CHEBI:15377"/>
        <dbReference type="ChEBI" id="CHEBI:15378"/>
        <dbReference type="ChEBI" id="CHEBI:29985"/>
        <dbReference type="ChEBI" id="CHEBI:30616"/>
        <dbReference type="ChEBI" id="CHEBI:37563"/>
        <dbReference type="ChEBI" id="CHEBI:43474"/>
        <dbReference type="ChEBI" id="CHEBI:46398"/>
        <dbReference type="ChEBI" id="CHEBI:58359"/>
        <dbReference type="ChEBI" id="CHEBI:456216"/>
        <dbReference type="EC" id="6.3.4.2"/>
    </reaction>
</comment>
<feature type="active site" evidence="12">
    <location>
        <position position="516"/>
    </location>
</feature>
<feature type="binding site" evidence="12">
    <location>
        <position position="240"/>
    </location>
    <ligand>
        <name>ATP</name>
        <dbReference type="ChEBI" id="CHEBI:30616"/>
    </ligand>
</feature>
<evidence type="ECO:0000256" key="9">
    <source>
        <dbReference type="ARBA" id="ARBA00022975"/>
    </source>
</evidence>
<evidence type="ECO:0000256" key="1">
    <source>
        <dbReference type="ARBA" id="ARBA00005171"/>
    </source>
</evidence>
<reference evidence="15 16" key="1">
    <citation type="submission" date="2020-05" db="EMBL/GenBank/DDBJ databases">
        <title>Draft Genome Sequence of Ochrobactrum soli Isolated from Stable Fly Gut.</title>
        <authorList>
            <person name="Pileggi M.T."/>
            <person name="Vazhakkala L.J."/>
            <person name="Wong C.N."/>
        </authorList>
    </citation>
    <scope>NUCLEOTIDE SEQUENCE [LARGE SCALE GENOMIC DNA]</scope>
    <source>
        <strain evidence="15 16">MTP-C0764</strain>
    </source>
</reference>
<comment type="activity regulation">
    <text evidence="12">Allosterically activated by GTP, when glutamine is the substrate; GTP has no effect on the reaction when ammonia is the substrate. The allosteric effector GTP functions by stabilizing the protein conformation that binds the tetrahedral intermediate(s) formed during glutamine hydrolysis. Inhibited by the product CTP, via allosteric rather than competitive inhibition.</text>
</comment>
<feature type="domain" description="CTP synthase N-terminal" evidence="14">
    <location>
        <begin position="3"/>
        <end position="264"/>
    </location>
</feature>
<dbReference type="GO" id="GO:0005524">
    <property type="term" value="F:ATP binding"/>
    <property type="evidence" value="ECO:0007669"/>
    <property type="project" value="UniProtKB-KW"/>
</dbReference>
<dbReference type="GO" id="GO:0005829">
    <property type="term" value="C:cytosol"/>
    <property type="evidence" value="ECO:0007669"/>
    <property type="project" value="TreeGrafter"/>
</dbReference>
<comment type="function">
    <text evidence="11 12">Catalyzes the ATP-dependent amination of UTP to CTP with either L-glutamine or ammonia as the source of nitrogen. Regulates intracellular CTP levels through interactions with the four ribonucleotide triphosphates.</text>
</comment>
<dbReference type="PANTHER" id="PTHR11550">
    <property type="entry name" value="CTP SYNTHASE"/>
    <property type="match status" value="1"/>
</dbReference>
<name>A0A849KMG7_9HYPH</name>
<dbReference type="SUPFAM" id="SSF52317">
    <property type="entry name" value="Class I glutamine amidotransferase-like"/>
    <property type="match status" value="1"/>
</dbReference>
<evidence type="ECO:0000259" key="13">
    <source>
        <dbReference type="Pfam" id="PF00117"/>
    </source>
</evidence>
<dbReference type="SUPFAM" id="SSF52540">
    <property type="entry name" value="P-loop containing nucleoside triphosphate hydrolases"/>
    <property type="match status" value="1"/>
</dbReference>
<gene>
    <name evidence="12" type="primary">pyrG</name>
    <name evidence="15" type="ORF">HKX02_14885</name>
</gene>
<feature type="binding site" evidence="12">
    <location>
        <position position="222"/>
    </location>
    <ligand>
        <name>CTP</name>
        <dbReference type="ChEBI" id="CHEBI:37563"/>
        <note>allosteric inhibitor</note>
    </ligand>
</feature>
<keyword evidence="5 12" id="KW-0547">Nucleotide-binding</keyword>
<keyword evidence="3 12" id="KW-0436">Ligase</keyword>
<evidence type="ECO:0000256" key="11">
    <source>
        <dbReference type="ARBA" id="ARBA00059148"/>
    </source>
</evidence>
<evidence type="ECO:0000256" key="7">
    <source>
        <dbReference type="ARBA" id="ARBA00022842"/>
    </source>
</evidence>
<keyword evidence="8 12" id="KW-0315">Glutamine amidotransferase</keyword>
<dbReference type="Pfam" id="PF06418">
    <property type="entry name" value="CTP_synth_N"/>
    <property type="match status" value="1"/>
</dbReference>
<dbReference type="GO" id="GO:0097268">
    <property type="term" value="C:cytoophidium"/>
    <property type="evidence" value="ECO:0007669"/>
    <property type="project" value="UniProtKB-ARBA"/>
</dbReference>
<accession>A0A849KMG7</accession>
<evidence type="ECO:0000256" key="12">
    <source>
        <dbReference type="HAMAP-Rule" id="MF_01227"/>
    </source>
</evidence>
<feature type="domain" description="Glutamine amidotransferase" evidence="13">
    <location>
        <begin position="301"/>
        <end position="533"/>
    </location>
</feature>
<dbReference type="EC" id="6.3.4.2" evidence="12"/>
<dbReference type="UniPathway" id="UPA00159">
    <property type="reaction ID" value="UER00277"/>
</dbReference>
<feature type="binding site" evidence="12">
    <location>
        <begin position="186"/>
        <end position="191"/>
    </location>
    <ligand>
        <name>CTP</name>
        <dbReference type="ChEBI" id="CHEBI:37563"/>
        <note>allosteric inhibitor</note>
    </ligand>
</feature>
<comment type="pathway">
    <text evidence="1 12">Pyrimidine metabolism; CTP biosynthesis via de novo pathway; CTP from UDP: step 2/2.</text>
</comment>
<dbReference type="GO" id="GO:0044210">
    <property type="term" value="P:'de novo' CTP biosynthetic process"/>
    <property type="evidence" value="ECO:0007669"/>
    <property type="project" value="UniProtKB-UniRule"/>
</dbReference>
<evidence type="ECO:0000256" key="4">
    <source>
        <dbReference type="ARBA" id="ARBA00022723"/>
    </source>
</evidence>
<feature type="binding site" evidence="12">
    <location>
        <position position="13"/>
    </location>
    <ligand>
        <name>CTP</name>
        <dbReference type="ChEBI" id="CHEBI:37563"/>
        <note>allosteric inhibitor</note>
    </ligand>
</feature>
<protein>
    <recommendedName>
        <fullName evidence="12">CTP synthase</fullName>
        <ecNumber evidence="12">6.3.4.2</ecNumber>
    </recommendedName>
    <alternativeName>
        <fullName evidence="12">Cytidine 5'-triphosphate synthase</fullName>
    </alternativeName>
    <alternativeName>
        <fullName evidence="12">Cytidine triphosphate synthetase</fullName>
        <shortName evidence="12">CTP synthetase</shortName>
        <shortName evidence="12">CTPS</shortName>
    </alternativeName>
    <alternativeName>
        <fullName evidence="12">UTP--ammonia ligase</fullName>
    </alternativeName>
</protein>
<feature type="binding site" evidence="12">
    <location>
        <position position="139"/>
    </location>
    <ligand>
        <name>Mg(2+)</name>
        <dbReference type="ChEBI" id="CHEBI:18420"/>
    </ligand>
</feature>
<evidence type="ECO:0000256" key="5">
    <source>
        <dbReference type="ARBA" id="ARBA00022741"/>
    </source>
</evidence>
<comment type="caution">
    <text evidence="15">The sequence shown here is derived from an EMBL/GenBank/DDBJ whole genome shotgun (WGS) entry which is preliminary data.</text>
</comment>
<comment type="miscellaneous">
    <text evidence="12">CTPSs have evolved a hybrid strategy for distinguishing between UTP and CTP. The overlapping regions of the product feedback inhibitory and substrate sites recognize a common feature in both compounds, the triphosphate moiety. To differentiate isosteric substrate and product pyrimidine rings, an additional pocket far from the expected kinase/ligase catalytic site, specifically recognizes the cytosine and ribose portions of the product inhibitor.</text>
</comment>
<evidence type="ECO:0000256" key="10">
    <source>
        <dbReference type="ARBA" id="ARBA00047781"/>
    </source>
</evidence>
<dbReference type="Gene3D" id="3.40.50.300">
    <property type="entry name" value="P-loop containing nucleotide triphosphate hydrolases"/>
    <property type="match status" value="1"/>
</dbReference>
<dbReference type="RefSeq" id="WP_171318370.1">
    <property type="nucleotide sequence ID" value="NZ_JABFCY010000009.1"/>
</dbReference>
<dbReference type="InterPro" id="IPR033828">
    <property type="entry name" value="GATase1_CTP_Synthase"/>
</dbReference>
<dbReference type="NCBIfam" id="TIGR00337">
    <property type="entry name" value="PyrG"/>
    <property type="match status" value="1"/>
</dbReference>
<dbReference type="GO" id="GO:0042802">
    <property type="term" value="F:identical protein binding"/>
    <property type="evidence" value="ECO:0007669"/>
    <property type="project" value="TreeGrafter"/>
</dbReference>
<feature type="active site" evidence="12">
    <location>
        <position position="514"/>
    </location>
</feature>
<evidence type="ECO:0000256" key="8">
    <source>
        <dbReference type="ARBA" id="ARBA00022962"/>
    </source>
</evidence>
<feature type="binding site" evidence="12">
    <location>
        <position position="222"/>
    </location>
    <ligand>
        <name>UTP</name>
        <dbReference type="ChEBI" id="CHEBI:46398"/>
    </ligand>
</feature>
<feature type="region of interest" description="Amidoligase domain" evidence="12">
    <location>
        <begin position="1"/>
        <end position="265"/>
    </location>
</feature>
<proteinExistence type="inferred from homology"/>
<dbReference type="InterPro" id="IPR029062">
    <property type="entry name" value="Class_I_gatase-like"/>
</dbReference>
<dbReference type="InterPro" id="IPR027417">
    <property type="entry name" value="P-loop_NTPase"/>
</dbReference>
<dbReference type="Gene3D" id="3.40.50.880">
    <property type="match status" value="1"/>
</dbReference>
<evidence type="ECO:0000313" key="15">
    <source>
        <dbReference type="EMBL" id="NNU61523.1"/>
    </source>
</evidence>
<dbReference type="AlphaFoldDB" id="A0A849KMG7"/>
<comment type="subunit">
    <text evidence="12">Homotetramer.</text>
</comment>
<dbReference type="InterPro" id="IPR017456">
    <property type="entry name" value="CTP_synthase_N"/>
</dbReference>
<keyword evidence="4 12" id="KW-0479">Metal-binding</keyword>
<evidence type="ECO:0000256" key="6">
    <source>
        <dbReference type="ARBA" id="ARBA00022840"/>
    </source>
</evidence>
<evidence type="ECO:0000313" key="16">
    <source>
        <dbReference type="Proteomes" id="UP000574931"/>
    </source>
</evidence>
<comment type="similarity">
    <text evidence="2 12">Belongs to the CTP synthase family.</text>
</comment>
<dbReference type="CDD" id="cd01746">
    <property type="entry name" value="GATase1_CTP_Synthase"/>
    <property type="match status" value="1"/>
</dbReference>
<comment type="catalytic activity">
    <reaction evidence="12">
        <text>L-glutamine + H2O = L-glutamate + NH4(+)</text>
        <dbReference type="Rhea" id="RHEA:15889"/>
        <dbReference type="ChEBI" id="CHEBI:15377"/>
        <dbReference type="ChEBI" id="CHEBI:28938"/>
        <dbReference type="ChEBI" id="CHEBI:29985"/>
        <dbReference type="ChEBI" id="CHEBI:58359"/>
    </reaction>
</comment>
<feature type="binding site" evidence="12">
    <location>
        <position position="469"/>
    </location>
    <ligand>
        <name>L-glutamine</name>
        <dbReference type="ChEBI" id="CHEBI:58359"/>
    </ligand>
</feature>
<dbReference type="PANTHER" id="PTHR11550:SF0">
    <property type="entry name" value="CTP SYNTHASE-RELATED"/>
    <property type="match status" value="1"/>
</dbReference>
<keyword evidence="9 12" id="KW-0665">Pyrimidine biosynthesis</keyword>
<feature type="binding site" evidence="12">
    <location>
        <begin position="186"/>
        <end position="191"/>
    </location>
    <ligand>
        <name>UTP</name>
        <dbReference type="ChEBI" id="CHEBI:46398"/>
    </ligand>
</feature>
<dbReference type="GO" id="GO:0046872">
    <property type="term" value="F:metal ion binding"/>
    <property type="evidence" value="ECO:0007669"/>
    <property type="project" value="UniProtKB-KW"/>
</dbReference>
<feature type="binding site" evidence="12">
    <location>
        <position position="404"/>
    </location>
    <ligand>
        <name>L-glutamine</name>
        <dbReference type="ChEBI" id="CHEBI:58359"/>
    </ligand>
</feature>
<keyword evidence="6 12" id="KW-0067">ATP-binding</keyword>